<dbReference type="InterPro" id="IPR011528">
    <property type="entry name" value="NERD"/>
</dbReference>
<protein>
    <submittedName>
        <fullName evidence="2">Nuclease</fullName>
    </submittedName>
</protein>
<accession>A0A5J4JH44</accession>
<reference evidence="2 3" key="1">
    <citation type="submission" date="2019-09" db="EMBL/GenBank/DDBJ databases">
        <title>Draft genome sequence of Bacillus sp. JC-7.</title>
        <authorList>
            <person name="Tanaka N."/>
            <person name="Shiwa Y."/>
            <person name="Fujita N."/>
            <person name="Tanasupawat S."/>
        </authorList>
    </citation>
    <scope>NUCLEOTIDE SEQUENCE [LARGE SCALE GENOMIC DNA]</scope>
    <source>
        <strain evidence="2 3">JC-7</strain>
    </source>
</reference>
<evidence type="ECO:0000259" key="1">
    <source>
        <dbReference type="PROSITE" id="PS50965"/>
    </source>
</evidence>
<comment type="caution">
    <text evidence="2">The sequence shown here is derived from an EMBL/GenBank/DDBJ whole genome shotgun (WGS) entry which is preliminary data.</text>
</comment>
<organism evidence="2 3">
    <name type="scientific">Weizmannia acidilactici</name>
    <dbReference type="NCBI Taxonomy" id="2607726"/>
    <lineage>
        <taxon>Bacteria</taxon>
        <taxon>Bacillati</taxon>
        <taxon>Bacillota</taxon>
        <taxon>Bacilli</taxon>
        <taxon>Bacillales</taxon>
        <taxon>Bacillaceae</taxon>
        <taxon>Heyndrickxia</taxon>
    </lineage>
</organism>
<dbReference type="EMBL" id="BKZQ01000024">
    <property type="protein sequence ID" value="GER70649.1"/>
    <property type="molecule type" value="Genomic_DNA"/>
</dbReference>
<dbReference type="Pfam" id="PF08378">
    <property type="entry name" value="NERD"/>
    <property type="match status" value="1"/>
</dbReference>
<evidence type="ECO:0000313" key="2">
    <source>
        <dbReference type="EMBL" id="GER70649.1"/>
    </source>
</evidence>
<name>A0A5J4JH44_9BACI</name>
<dbReference type="RefSeq" id="WP_172967518.1">
    <property type="nucleotide sequence ID" value="NZ_BKZP01000009.1"/>
</dbReference>
<keyword evidence="3" id="KW-1185">Reference proteome</keyword>
<proteinExistence type="predicted"/>
<dbReference type="Proteomes" id="UP000391919">
    <property type="component" value="Unassembled WGS sequence"/>
</dbReference>
<gene>
    <name evidence="2" type="ORF">BpJC7_19520</name>
</gene>
<evidence type="ECO:0000313" key="3">
    <source>
        <dbReference type="Proteomes" id="UP000391919"/>
    </source>
</evidence>
<sequence>MIEKKRSIPFRIQVDEALLRRLPLHHPKRPEIEKDLAKRKAGFSGEQNLDYYFSFLPDDEFSIYHDLRIQNGNYYFQIDTFILSQNFALILEVKNISGTIYFDSVFRQMIREKDGKEEGFSDPLSQVQMQEIQLKDWAVKQHLLLPPIETLIVFSNPATVLKTSSAPGIYEKKVCHSHRLLQKIKSLQKIYQKNFLSKKDMRKWNRVLLQSDTPLVHQDPLPFDLQTAELLTGVQCPVCCRYRMRRQHKKWYCTHCGAYSKDAHKQAVNDYFLLFHPFLTNQKLCEYLHIQSPDLSKRLLAGLKLSQDGDNRGRKYFYSSTFTANK</sequence>
<feature type="domain" description="NERD" evidence="1">
    <location>
        <begin position="41"/>
        <end position="157"/>
    </location>
</feature>
<dbReference type="PROSITE" id="PS50965">
    <property type="entry name" value="NERD"/>
    <property type="match status" value="1"/>
</dbReference>
<dbReference type="AlphaFoldDB" id="A0A5J4JH44"/>